<reference evidence="2" key="1">
    <citation type="submission" date="2021-02" db="EMBL/GenBank/DDBJ databases">
        <authorList>
            <person name="Nowell W R."/>
        </authorList>
    </citation>
    <scope>NUCLEOTIDE SEQUENCE</scope>
</reference>
<accession>A0A820RJ12</accession>
<dbReference type="InterPro" id="IPR002645">
    <property type="entry name" value="STAS_dom"/>
</dbReference>
<dbReference type="Pfam" id="PF01740">
    <property type="entry name" value="STAS"/>
    <property type="match status" value="1"/>
</dbReference>
<feature type="non-terminal residue" evidence="2">
    <location>
        <position position="1"/>
    </location>
</feature>
<dbReference type="Proteomes" id="UP000663868">
    <property type="component" value="Unassembled WGS sequence"/>
</dbReference>
<organism evidence="2 3">
    <name type="scientific">Adineta steineri</name>
    <dbReference type="NCBI Taxonomy" id="433720"/>
    <lineage>
        <taxon>Eukaryota</taxon>
        <taxon>Metazoa</taxon>
        <taxon>Spiralia</taxon>
        <taxon>Gnathifera</taxon>
        <taxon>Rotifera</taxon>
        <taxon>Eurotatoria</taxon>
        <taxon>Bdelloidea</taxon>
        <taxon>Adinetida</taxon>
        <taxon>Adinetidae</taxon>
        <taxon>Adineta</taxon>
    </lineage>
</organism>
<protein>
    <recommendedName>
        <fullName evidence="1">STAS domain-containing protein</fullName>
    </recommendedName>
</protein>
<dbReference type="SUPFAM" id="SSF52091">
    <property type="entry name" value="SpoIIaa-like"/>
    <property type="match status" value="1"/>
</dbReference>
<dbReference type="CDD" id="cd07042">
    <property type="entry name" value="STAS_SulP_like_sulfate_transporter"/>
    <property type="match status" value="1"/>
</dbReference>
<evidence type="ECO:0000259" key="1">
    <source>
        <dbReference type="PROSITE" id="PS50801"/>
    </source>
</evidence>
<sequence length="83" mass="9749">SPFNFIDTVGVKLLIEIYNDLKKRNIQLYLSECRYGVRRTLELMNFYEKTAPNIIYITTHYAVMSIRTESDNNLPKMTIATQI</sequence>
<dbReference type="PROSITE" id="PS50801">
    <property type="entry name" value="STAS"/>
    <property type="match status" value="1"/>
</dbReference>
<dbReference type="Gene3D" id="3.30.750.24">
    <property type="entry name" value="STAS domain"/>
    <property type="match status" value="1"/>
</dbReference>
<feature type="domain" description="STAS" evidence="1">
    <location>
        <begin position="1"/>
        <end position="66"/>
    </location>
</feature>
<name>A0A820RJ12_9BILA</name>
<evidence type="ECO:0000313" key="2">
    <source>
        <dbReference type="EMBL" id="CAF4436216.1"/>
    </source>
</evidence>
<comment type="caution">
    <text evidence="2">The sequence shown here is derived from an EMBL/GenBank/DDBJ whole genome shotgun (WGS) entry which is preliminary data.</text>
</comment>
<gene>
    <name evidence="2" type="ORF">KXQ929_LOCUS53088</name>
</gene>
<dbReference type="AlphaFoldDB" id="A0A820RJ12"/>
<evidence type="ECO:0000313" key="3">
    <source>
        <dbReference type="Proteomes" id="UP000663868"/>
    </source>
</evidence>
<proteinExistence type="predicted"/>
<dbReference type="InterPro" id="IPR036513">
    <property type="entry name" value="STAS_dom_sf"/>
</dbReference>
<dbReference type="EMBL" id="CAJOBB010029343">
    <property type="protein sequence ID" value="CAF4436216.1"/>
    <property type="molecule type" value="Genomic_DNA"/>
</dbReference>